<dbReference type="SUPFAM" id="SSF81923">
    <property type="entry name" value="Double Clp-N motif"/>
    <property type="match status" value="1"/>
</dbReference>
<keyword evidence="4" id="KW-0804">Transcription</keyword>
<organism evidence="7 8">
    <name type="scientific">Cephalotus follicularis</name>
    <name type="common">Albany pitcher plant</name>
    <dbReference type="NCBI Taxonomy" id="3775"/>
    <lineage>
        <taxon>Eukaryota</taxon>
        <taxon>Viridiplantae</taxon>
        <taxon>Streptophyta</taxon>
        <taxon>Embryophyta</taxon>
        <taxon>Tracheophyta</taxon>
        <taxon>Spermatophyta</taxon>
        <taxon>Magnoliopsida</taxon>
        <taxon>eudicotyledons</taxon>
        <taxon>Gunneridae</taxon>
        <taxon>Pentapetalae</taxon>
        <taxon>rosids</taxon>
        <taxon>fabids</taxon>
        <taxon>Oxalidales</taxon>
        <taxon>Cephalotaceae</taxon>
        <taxon>Cephalotus</taxon>
    </lineage>
</organism>
<feature type="domain" description="Clp R" evidence="6">
    <location>
        <begin position="8"/>
        <end position="175"/>
    </location>
</feature>
<dbReference type="Proteomes" id="UP000187406">
    <property type="component" value="Unassembled WGS sequence"/>
</dbReference>
<evidence type="ECO:0000256" key="4">
    <source>
        <dbReference type="ARBA" id="ARBA00023163"/>
    </source>
</evidence>
<sequence>MPTPVNAARQCLTEEAARSLDDAVAVARRRSHAQTTSLHAVSALLAMPSSALREACARARGSAFSTRLQFRALELCVGVHLDRLQSSKSVEDPPISNSLMAAIKRSQANQRRHPESYHLQQMHINQQTASLLKVELKHFILSILDDPIVSRVFSEAGFRSHDLKLAMIHPPVTSAAYPRFSRSRCPPIFLCNLTDSELGQGNIGSPFCEDVDENCKKIGEVLVKKSGKNPLLVGVCANDALKSFTECVEKEKRSVLPGEVSGLSVVCVEKEVTEFVSGGGSEEKLGSKFEDLRRIVVEKKSDGPGVIVNFGELMELIGDGVSSEDAMRFVVSKLTNLLVGYSGKLWLMGAVASYEIFAKFLRMFPTIEKDWDLHPLPITSFKPSVGGVCSKSSLMGSFVPFGGFFSTTSGYKTPLSSFNQSSTRCKLCNGKYEQEVAVIMKVRSTSVSVSDQYSEKLPSWLQMTELDTSKEVDLPETQTTGDGSTLNAKILRLQRKWNDFCQRVHHTQLFPKSGISQFGSSYPAPEGLRFVAERKEMHSKDSSLKESHCANLRQSIPGPVASEAENVNFHTKELDHASKSQQIKEPVGALFTSSSLPNFSVSHDSSSSHSIAPLTTDLGLGTLYASTQQPETPTLHDHIERLHHFSGSISAEFDSISENASFQIVQSYSSSGRTLGEHFDPREYKTLRRILAEKVGRQDEAIDTISQAISRCKTGNGRCRRSNSRGDIWLTFLGPDKVGKKRVASALAEIMCGNRESLISVDLSSYDRVCQSNSIFVCEELNDYDVKFRGKTVVDYLVGELSKKSRTVVFLENVDKAEICAQSSLYHAIRTGKLSDSHGREISINNMILVSTATISKDNKIILLEEKPIKYSEKRILGAKNRQMQLQVGCVPEDASRSKDMDVRVAPRRDTLNSNSVSVNKRKLTNTIDSAEQEPTRLRKCGYKAMRSYLDLNLPVEEMEQDINCHDTDSDSISENSEAWLEDFFDNVDEKVIFKPYDFDALAEKIIKQINLQFGSIFGSEVLLLVDDEFIVQILAAAWLSEGTRGMEDWVEKVLRRTFAHAQQKYRVTAGSVVKLVVCEGIFVEEQAPGVRLPAHINVK</sequence>
<dbReference type="STRING" id="3775.A0A1Q3BF03"/>
<dbReference type="Pfam" id="PF02861">
    <property type="entry name" value="Clp_N"/>
    <property type="match status" value="1"/>
</dbReference>
<evidence type="ECO:0000256" key="3">
    <source>
        <dbReference type="ARBA" id="ARBA00023015"/>
    </source>
</evidence>
<comment type="caution">
    <text evidence="7">The sequence shown here is derived from an EMBL/GenBank/DDBJ whole genome shotgun (WGS) entry which is preliminary data.</text>
</comment>
<dbReference type="InterPro" id="IPR027417">
    <property type="entry name" value="P-loop_NTPase"/>
</dbReference>
<accession>A0A1Q3BF03</accession>
<evidence type="ECO:0000259" key="6">
    <source>
        <dbReference type="PROSITE" id="PS51903"/>
    </source>
</evidence>
<evidence type="ECO:0000313" key="7">
    <source>
        <dbReference type="EMBL" id="GAV66607.1"/>
    </source>
</evidence>
<dbReference type="Pfam" id="PF07724">
    <property type="entry name" value="AAA_2"/>
    <property type="match status" value="1"/>
</dbReference>
<protein>
    <submittedName>
        <fullName evidence="7">AAA_2 domain-containing protein</fullName>
    </submittedName>
</protein>
<evidence type="ECO:0000313" key="8">
    <source>
        <dbReference type="Proteomes" id="UP000187406"/>
    </source>
</evidence>
<evidence type="ECO:0000256" key="1">
    <source>
        <dbReference type="ARBA" id="ARBA00008675"/>
    </source>
</evidence>
<dbReference type="InterPro" id="IPR004176">
    <property type="entry name" value="Clp_R_N"/>
</dbReference>
<dbReference type="InterPro" id="IPR003959">
    <property type="entry name" value="ATPase_AAA_core"/>
</dbReference>
<dbReference type="InParanoid" id="A0A1Q3BF03"/>
<keyword evidence="2 5" id="KW-0677">Repeat</keyword>
<dbReference type="EMBL" id="BDDD01000489">
    <property type="protein sequence ID" value="GAV66607.1"/>
    <property type="molecule type" value="Genomic_DNA"/>
</dbReference>
<dbReference type="AlphaFoldDB" id="A0A1Q3BF03"/>
<dbReference type="InterPro" id="IPR058954">
    <property type="entry name" value="AAA_lid_SMAX1"/>
</dbReference>
<proteinExistence type="inferred from homology"/>
<reference evidence="8" key="1">
    <citation type="submission" date="2016-04" db="EMBL/GenBank/DDBJ databases">
        <title>Cephalotus genome sequencing.</title>
        <authorList>
            <person name="Fukushima K."/>
            <person name="Hasebe M."/>
            <person name="Fang X."/>
        </authorList>
    </citation>
    <scope>NUCLEOTIDE SEQUENCE [LARGE SCALE GENOMIC DNA]</scope>
    <source>
        <strain evidence="8">cv. St1</strain>
    </source>
</reference>
<dbReference type="InterPro" id="IPR058680">
    <property type="entry name" value="NBD_SMAX1-like"/>
</dbReference>
<dbReference type="Pfam" id="PF23569">
    <property type="entry name" value="NBD_SMAX1"/>
    <property type="match status" value="1"/>
</dbReference>
<dbReference type="InterPro" id="IPR051650">
    <property type="entry name" value="SL_signaling_regulator"/>
</dbReference>
<evidence type="ECO:0000256" key="5">
    <source>
        <dbReference type="PROSITE-ProRule" id="PRU01251"/>
    </source>
</evidence>
<evidence type="ECO:0000256" key="2">
    <source>
        <dbReference type="ARBA" id="ARBA00022737"/>
    </source>
</evidence>
<dbReference type="InterPro" id="IPR036628">
    <property type="entry name" value="Clp_N_dom_sf"/>
</dbReference>
<dbReference type="Gene3D" id="1.10.1780.10">
    <property type="entry name" value="Clp, N-terminal domain"/>
    <property type="match status" value="1"/>
</dbReference>
<dbReference type="Pfam" id="PF26587">
    <property type="entry name" value="AAA_lid_SMAX1"/>
    <property type="match status" value="1"/>
</dbReference>
<dbReference type="CDD" id="cd19499">
    <property type="entry name" value="RecA-like_ClpB_Hsp104-like"/>
    <property type="match status" value="1"/>
</dbReference>
<dbReference type="PANTHER" id="PTHR43572:SF38">
    <property type="entry name" value="PROTEIN SMAX1-LIKE 6"/>
    <property type="match status" value="1"/>
</dbReference>
<keyword evidence="8" id="KW-1185">Reference proteome</keyword>
<dbReference type="PROSITE" id="PS51903">
    <property type="entry name" value="CLP_R"/>
    <property type="match status" value="1"/>
</dbReference>
<dbReference type="PANTHER" id="PTHR43572">
    <property type="entry name" value="CHAPERONE PROTEIN CLPD, CHLOROPLASTIC"/>
    <property type="match status" value="1"/>
</dbReference>
<name>A0A1Q3BF03_CEPFO</name>
<dbReference type="GO" id="GO:0005524">
    <property type="term" value="F:ATP binding"/>
    <property type="evidence" value="ECO:0007669"/>
    <property type="project" value="InterPro"/>
</dbReference>
<keyword evidence="3" id="KW-0805">Transcription regulation</keyword>
<dbReference type="Gene3D" id="3.40.50.300">
    <property type="entry name" value="P-loop containing nucleotide triphosphate hydrolases"/>
    <property type="match status" value="1"/>
</dbReference>
<comment type="similarity">
    <text evidence="1">Belongs to the ClpA/ClpB family.</text>
</comment>
<dbReference type="FunCoup" id="A0A1Q3BF03">
    <property type="interactions" value="1336"/>
</dbReference>
<dbReference type="GO" id="GO:0016887">
    <property type="term" value="F:ATP hydrolysis activity"/>
    <property type="evidence" value="ECO:0007669"/>
    <property type="project" value="InterPro"/>
</dbReference>
<dbReference type="SUPFAM" id="SSF52540">
    <property type="entry name" value="P-loop containing nucleoside triphosphate hydrolases"/>
    <property type="match status" value="1"/>
</dbReference>
<dbReference type="OrthoDB" id="1723324at2759"/>
<gene>
    <name evidence="7" type="ORF">CFOL_v3_10117</name>
</gene>